<comment type="caution">
    <text evidence="2">The sequence shown here is derived from an EMBL/GenBank/DDBJ whole genome shotgun (WGS) entry which is preliminary data.</text>
</comment>
<organism evidence="2 3">
    <name type="scientific">Eleginops maclovinus</name>
    <name type="common">Patagonian blennie</name>
    <name type="synonym">Eleginus maclovinus</name>
    <dbReference type="NCBI Taxonomy" id="56733"/>
    <lineage>
        <taxon>Eukaryota</taxon>
        <taxon>Metazoa</taxon>
        <taxon>Chordata</taxon>
        <taxon>Craniata</taxon>
        <taxon>Vertebrata</taxon>
        <taxon>Euteleostomi</taxon>
        <taxon>Actinopterygii</taxon>
        <taxon>Neopterygii</taxon>
        <taxon>Teleostei</taxon>
        <taxon>Neoteleostei</taxon>
        <taxon>Acanthomorphata</taxon>
        <taxon>Eupercaria</taxon>
        <taxon>Perciformes</taxon>
        <taxon>Notothenioidei</taxon>
        <taxon>Eleginopidae</taxon>
        <taxon>Eleginops</taxon>
    </lineage>
</organism>
<feature type="region of interest" description="Disordered" evidence="1">
    <location>
        <begin position="21"/>
        <end position="41"/>
    </location>
</feature>
<feature type="compositionally biased region" description="Basic and acidic residues" evidence="1">
    <location>
        <begin position="22"/>
        <end position="38"/>
    </location>
</feature>
<protein>
    <submittedName>
        <fullName evidence="2">Uncharacterized protein</fullName>
    </submittedName>
</protein>
<evidence type="ECO:0000313" key="3">
    <source>
        <dbReference type="Proteomes" id="UP001346869"/>
    </source>
</evidence>
<dbReference type="Proteomes" id="UP001346869">
    <property type="component" value="Unassembled WGS sequence"/>
</dbReference>
<sequence length="87" mass="10080">MQCKHFPLANHSAFSKQLKQYGEPHNKASIHTDSRDSSGEGWCYNRQHTIENAAIDIFSFLRGRLFQESSHSPRDTPAANEFFIRRE</sequence>
<proteinExistence type="predicted"/>
<dbReference type="EMBL" id="JAUZQC010000008">
    <property type="protein sequence ID" value="KAK5867329.1"/>
    <property type="molecule type" value="Genomic_DNA"/>
</dbReference>
<gene>
    <name evidence="2" type="ORF">PBY51_011832</name>
</gene>
<evidence type="ECO:0000313" key="2">
    <source>
        <dbReference type="EMBL" id="KAK5867329.1"/>
    </source>
</evidence>
<dbReference type="AlphaFoldDB" id="A0AAN8AST5"/>
<reference evidence="2 3" key="2">
    <citation type="journal article" date="2023" name="Mol. Biol. Evol.">
        <title>Genomics of Secondarily Temperate Adaptation in the Only Non-Antarctic Icefish.</title>
        <authorList>
            <person name="Rivera-Colon A.G."/>
            <person name="Rayamajhi N."/>
            <person name="Minhas B.F."/>
            <person name="Madrigal G."/>
            <person name="Bilyk K.T."/>
            <person name="Yoon V."/>
            <person name="Hune M."/>
            <person name="Gregory S."/>
            <person name="Cheng C.H.C."/>
            <person name="Catchen J.M."/>
        </authorList>
    </citation>
    <scope>NUCLEOTIDE SEQUENCE [LARGE SCALE GENOMIC DNA]</scope>
    <source>
        <strain evidence="2">JMC-PN-2008</strain>
    </source>
</reference>
<reference evidence="2 3" key="1">
    <citation type="journal article" date="2023" name="Genes (Basel)">
        <title>Chromosome-Level Genome Assembly and Circadian Gene Repertoire of the Patagonia Blennie Eleginops maclovinus-The Closest Ancestral Proxy of Antarctic Cryonotothenioids.</title>
        <authorList>
            <person name="Cheng C.C."/>
            <person name="Rivera-Colon A.G."/>
            <person name="Minhas B.F."/>
            <person name="Wilson L."/>
            <person name="Rayamajhi N."/>
            <person name="Vargas-Chacoff L."/>
            <person name="Catchen J.M."/>
        </authorList>
    </citation>
    <scope>NUCLEOTIDE SEQUENCE [LARGE SCALE GENOMIC DNA]</scope>
    <source>
        <strain evidence="2">JMC-PN-2008</strain>
    </source>
</reference>
<evidence type="ECO:0000256" key="1">
    <source>
        <dbReference type="SAM" id="MobiDB-lite"/>
    </source>
</evidence>
<name>A0AAN8AST5_ELEMC</name>
<accession>A0AAN8AST5</accession>
<keyword evidence="3" id="KW-1185">Reference proteome</keyword>